<reference evidence="1" key="1">
    <citation type="journal article" date="2017" name="Nature">
        <title>The sunflower genome provides insights into oil metabolism, flowering and Asterid evolution.</title>
        <authorList>
            <person name="Badouin H."/>
            <person name="Gouzy J."/>
            <person name="Grassa C.J."/>
            <person name="Murat F."/>
            <person name="Staton S.E."/>
            <person name="Cottret L."/>
            <person name="Lelandais-Briere C."/>
            <person name="Owens G.L."/>
            <person name="Carrere S."/>
            <person name="Mayjonade B."/>
            <person name="Legrand L."/>
            <person name="Gill N."/>
            <person name="Kane N.C."/>
            <person name="Bowers J.E."/>
            <person name="Hubner S."/>
            <person name="Bellec A."/>
            <person name="Berard A."/>
            <person name="Berges H."/>
            <person name="Blanchet N."/>
            <person name="Boniface M.C."/>
            <person name="Brunel D."/>
            <person name="Catrice O."/>
            <person name="Chaidir N."/>
            <person name="Claudel C."/>
            <person name="Donnadieu C."/>
            <person name="Faraut T."/>
            <person name="Fievet G."/>
            <person name="Helmstetter N."/>
            <person name="King M."/>
            <person name="Knapp S.J."/>
            <person name="Lai Z."/>
            <person name="Le Paslier M.C."/>
            <person name="Lippi Y."/>
            <person name="Lorenzon L."/>
            <person name="Mandel J.R."/>
            <person name="Marage G."/>
            <person name="Marchand G."/>
            <person name="Marquand E."/>
            <person name="Bret-Mestries E."/>
            <person name="Morien E."/>
            <person name="Nambeesan S."/>
            <person name="Nguyen T."/>
            <person name="Pegot-Espagnet P."/>
            <person name="Pouilly N."/>
            <person name="Raftis F."/>
            <person name="Sallet E."/>
            <person name="Schiex T."/>
            <person name="Thomas J."/>
            <person name="Vandecasteele C."/>
            <person name="Vares D."/>
            <person name="Vear F."/>
            <person name="Vautrin S."/>
            <person name="Crespi M."/>
            <person name="Mangin B."/>
            <person name="Burke J.M."/>
            <person name="Salse J."/>
            <person name="Munos S."/>
            <person name="Vincourt P."/>
            <person name="Rieseberg L.H."/>
            <person name="Langlade N.B."/>
        </authorList>
    </citation>
    <scope>NUCLEOTIDE SEQUENCE</scope>
    <source>
        <tissue evidence="1">Leaves</tissue>
    </source>
</reference>
<protein>
    <submittedName>
        <fullName evidence="1">Uncharacterized protein</fullName>
    </submittedName>
</protein>
<accession>A0A9K3MYD6</accession>
<dbReference type="EMBL" id="MNCJ02000326">
    <property type="protein sequence ID" value="KAF5780200.1"/>
    <property type="molecule type" value="Genomic_DNA"/>
</dbReference>
<keyword evidence="2" id="KW-1185">Reference proteome</keyword>
<dbReference type="Gramene" id="mRNA:HanXRQr2_Chr11g0469301">
    <property type="protein sequence ID" value="mRNA:HanXRQr2_Chr11g0469301"/>
    <property type="gene ID" value="HanXRQr2_Chr11g0469301"/>
</dbReference>
<dbReference type="Proteomes" id="UP000215914">
    <property type="component" value="Unassembled WGS sequence"/>
</dbReference>
<evidence type="ECO:0000313" key="1">
    <source>
        <dbReference type="EMBL" id="KAF5780200.1"/>
    </source>
</evidence>
<gene>
    <name evidence="1" type="ORF">HanXRQr2_Chr11g0469301</name>
</gene>
<organism evidence="1 2">
    <name type="scientific">Helianthus annuus</name>
    <name type="common">Common sunflower</name>
    <dbReference type="NCBI Taxonomy" id="4232"/>
    <lineage>
        <taxon>Eukaryota</taxon>
        <taxon>Viridiplantae</taxon>
        <taxon>Streptophyta</taxon>
        <taxon>Embryophyta</taxon>
        <taxon>Tracheophyta</taxon>
        <taxon>Spermatophyta</taxon>
        <taxon>Magnoliopsida</taxon>
        <taxon>eudicotyledons</taxon>
        <taxon>Gunneridae</taxon>
        <taxon>Pentapetalae</taxon>
        <taxon>asterids</taxon>
        <taxon>campanulids</taxon>
        <taxon>Asterales</taxon>
        <taxon>Asteraceae</taxon>
        <taxon>Asteroideae</taxon>
        <taxon>Heliantheae alliance</taxon>
        <taxon>Heliantheae</taxon>
        <taxon>Helianthus</taxon>
    </lineage>
</organism>
<name>A0A9K3MYD6_HELAN</name>
<comment type="caution">
    <text evidence="1">The sequence shown here is derived from an EMBL/GenBank/DDBJ whole genome shotgun (WGS) entry which is preliminary data.</text>
</comment>
<evidence type="ECO:0000313" key="2">
    <source>
        <dbReference type="Proteomes" id="UP000215914"/>
    </source>
</evidence>
<sequence>MNKKKINDYAFRKKLIQPMKVKKLGLSNLTPAHKTLPQMDRGTIFDFNTTNMINNMKQDQDPKSPSYALKYILKTKKVLTYMLNTFILNRLGYIHKSGLRTKKQSSQYFESLGDRSSLIFRRQLYVSLFGAVVVDQRVNFLGLDFKHVLKGVPNVFLVCAYIHHENQRILFDDRLYCSFGNKGILENLLIIH</sequence>
<dbReference type="AlphaFoldDB" id="A0A9K3MYD6"/>
<reference evidence="1" key="2">
    <citation type="submission" date="2020-06" db="EMBL/GenBank/DDBJ databases">
        <title>Helianthus annuus Genome sequencing and assembly Release 2.</title>
        <authorList>
            <person name="Gouzy J."/>
            <person name="Langlade N."/>
            <person name="Munos S."/>
        </authorList>
    </citation>
    <scope>NUCLEOTIDE SEQUENCE</scope>
    <source>
        <tissue evidence="1">Leaves</tissue>
    </source>
</reference>
<proteinExistence type="predicted"/>